<name>A0A0M0JNV7_9EUKA</name>
<proteinExistence type="predicted"/>
<evidence type="ECO:0000313" key="2">
    <source>
        <dbReference type="Proteomes" id="UP000037460"/>
    </source>
</evidence>
<comment type="caution">
    <text evidence="1">The sequence shown here is derived from an EMBL/GenBank/DDBJ whole genome shotgun (WGS) entry which is preliminary data.</text>
</comment>
<keyword evidence="2" id="KW-1185">Reference proteome</keyword>
<sequence>MLEPFFQRNGIYGPTQASLWLACMRKGGKPVDGRTHDNPEGLTTVTGKWAGAFASRMSTGNLACEIKMDRDARRSTLEKLVFLSAYHLVGTVHGGITMGEVAQKHADEAGQLCRELASFVRYTLSVSLFSGIDERLEAYAQKMEFLPTALTDFEFRNGYFYRYTKMAGTRITPAGIKVQVPDTTPTHTEYLLLAQERGLIHQSLLNSV</sequence>
<organism evidence="1 2">
    <name type="scientific">Chrysochromulina tobinii</name>
    <dbReference type="NCBI Taxonomy" id="1460289"/>
    <lineage>
        <taxon>Eukaryota</taxon>
        <taxon>Haptista</taxon>
        <taxon>Haptophyta</taxon>
        <taxon>Prymnesiophyceae</taxon>
        <taxon>Prymnesiales</taxon>
        <taxon>Chrysochromulinaceae</taxon>
        <taxon>Chrysochromulina</taxon>
    </lineage>
</organism>
<gene>
    <name evidence="1" type="ORF">Ctob_001489</name>
</gene>
<dbReference type="Proteomes" id="UP000037460">
    <property type="component" value="Unassembled WGS sequence"/>
</dbReference>
<dbReference type="PANTHER" id="PTHR34044">
    <property type="entry name" value="NUCLEAR PROTEIN"/>
    <property type="match status" value="1"/>
</dbReference>
<dbReference type="OrthoDB" id="38730at2759"/>
<evidence type="ECO:0000313" key="1">
    <source>
        <dbReference type="EMBL" id="KOO27962.1"/>
    </source>
</evidence>
<reference evidence="2" key="1">
    <citation type="journal article" date="2015" name="PLoS Genet.">
        <title>Genome Sequence and Transcriptome Analyses of Chrysochromulina tobin: Metabolic Tools for Enhanced Algal Fitness in the Prominent Order Prymnesiales (Haptophyceae).</title>
        <authorList>
            <person name="Hovde B.T."/>
            <person name="Deodato C.R."/>
            <person name="Hunsperger H.M."/>
            <person name="Ryken S.A."/>
            <person name="Yost W."/>
            <person name="Jha R.K."/>
            <person name="Patterson J."/>
            <person name="Monnat R.J. Jr."/>
            <person name="Barlow S.B."/>
            <person name="Starkenburg S.R."/>
            <person name="Cattolico R.A."/>
        </authorList>
    </citation>
    <scope>NUCLEOTIDE SEQUENCE</scope>
    <source>
        <strain evidence="2">CCMP291</strain>
    </source>
</reference>
<protein>
    <submittedName>
        <fullName evidence="1">Uncharacterized protein</fullName>
    </submittedName>
</protein>
<accession>A0A0M0JNV7</accession>
<dbReference type="PANTHER" id="PTHR34044:SF1">
    <property type="entry name" value="NUCLEAR PROTEIN"/>
    <property type="match status" value="1"/>
</dbReference>
<dbReference type="EMBL" id="JWZX01002639">
    <property type="protein sequence ID" value="KOO27962.1"/>
    <property type="molecule type" value="Genomic_DNA"/>
</dbReference>
<dbReference type="AlphaFoldDB" id="A0A0M0JNV7"/>